<comment type="caution">
    <text evidence="2">The sequence shown here is derived from an EMBL/GenBank/DDBJ whole genome shotgun (WGS) entry which is preliminary data.</text>
</comment>
<dbReference type="PANTHER" id="PTHR43415:SF3">
    <property type="entry name" value="GNAT-FAMILY ACETYLTRANSFERASE"/>
    <property type="match status" value="1"/>
</dbReference>
<dbReference type="Gene3D" id="3.40.630.30">
    <property type="match status" value="1"/>
</dbReference>
<dbReference type="Proteomes" id="UP001151071">
    <property type="component" value="Unassembled WGS sequence"/>
</dbReference>
<keyword evidence="3" id="KW-1185">Reference proteome</keyword>
<accession>A0A9X3TNQ0</accession>
<evidence type="ECO:0000259" key="1">
    <source>
        <dbReference type="PROSITE" id="PS51186"/>
    </source>
</evidence>
<dbReference type="InterPro" id="IPR000182">
    <property type="entry name" value="GNAT_dom"/>
</dbReference>
<proteinExistence type="predicted"/>
<protein>
    <submittedName>
        <fullName evidence="2">N-acetyltransferase</fullName>
    </submittedName>
</protein>
<feature type="domain" description="N-acetyltransferase" evidence="1">
    <location>
        <begin position="3"/>
        <end position="152"/>
    </location>
</feature>
<dbReference type="Pfam" id="PF00583">
    <property type="entry name" value="Acetyltransf_1"/>
    <property type="match status" value="1"/>
</dbReference>
<organism evidence="2 3">
    <name type="scientific">Brevibacillus thermoruber</name>
    <dbReference type="NCBI Taxonomy" id="33942"/>
    <lineage>
        <taxon>Bacteria</taxon>
        <taxon>Bacillati</taxon>
        <taxon>Bacillota</taxon>
        <taxon>Bacilli</taxon>
        <taxon>Bacillales</taxon>
        <taxon>Paenibacillaceae</taxon>
        <taxon>Brevibacillus</taxon>
    </lineage>
</organism>
<dbReference type="AlphaFoldDB" id="A0A9X3TNQ0"/>
<gene>
    <name evidence="2" type="ORF">O3V59_05155</name>
</gene>
<dbReference type="GO" id="GO:0016747">
    <property type="term" value="F:acyltransferase activity, transferring groups other than amino-acyl groups"/>
    <property type="evidence" value="ECO:0007669"/>
    <property type="project" value="InterPro"/>
</dbReference>
<reference evidence="2" key="1">
    <citation type="submission" date="2022-12" db="EMBL/GenBank/DDBJ databases">
        <title>Draft genome sequence of the thermophilic strain Brevibacillus thermoruber HT42, isolated from Los Humeros, Puebla, Mexico, with biotechnological potential.</title>
        <authorList>
            <person name="Lara Sanchez J."/>
            <person name="Solis Palacios R."/>
            <person name="Bustos Baena A.S."/>
            <person name="Ruz Baez A.E."/>
            <person name="Espinosa Luna G."/>
            <person name="Oliart Ros R.M."/>
        </authorList>
    </citation>
    <scope>NUCLEOTIDE SEQUENCE</scope>
    <source>
        <strain evidence="2">HT42</strain>
    </source>
</reference>
<dbReference type="SUPFAM" id="SSF55729">
    <property type="entry name" value="Acyl-CoA N-acyltransferases (Nat)"/>
    <property type="match status" value="1"/>
</dbReference>
<dbReference type="RefSeq" id="WP_029100079.1">
    <property type="nucleotide sequence ID" value="NZ_JAPYYP010000004.1"/>
</dbReference>
<dbReference type="InterPro" id="IPR016181">
    <property type="entry name" value="Acyl_CoA_acyltransferase"/>
</dbReference>
<dbReference type="PROSITE" id="PS51186">
    <property type="entry name" value="GNAT"/>
    <property type="match status" value="1"/>
</dbReference>
<evidence type="ECO:0000313" key="3">
    <source>
        <dbReference type="Proteomes" id="UP001151071"/>
    </source>
</evidence>
<dbReference type="EMBL" id="JAPYYP010000004">
    <property type="protein sequence ID" value="MDA5107740.1"/>
    <property type="molecule type" value="Genomic_DNA"/>
</dbReference>
<name>A0A9X3TNQ0_9BACL</name>
<dbReference type="PANTHER" id="PTHR43415">
    <property type="entry name" value="SPERMIDINE N(1)-ACETYLTRANSFERASE"/>
    <property type="match status" value="1"/>
</dbReference>
<sequence length="161" mass="18693">MSVQLRPTRPADIPFVYETEHAAENRPFLLPWTEERHRQALAHPDIRHLIVEETESGRAVGYVIIAGLTNPHGSIELMRITISAKGKGYGRRVLRQVKRWAFEEQQAHRLWLDVKEENERALNLYLSEGFVIEGKLRECLKTGERYESLLVLSILSSEYRD</sequence>
<dbReference type="CDD" id="cd04301">
    <property type="entry name" value="NAT_SF"/>
    <property type="match status" value="1"/>
</dbReference>
<evidence type="ECO:0000313" key="2">
    <source>
        <dbReference type="EMBL" id="MDA5107740.1"/>
    </source>
</evidence>